<sequence length="280" mass="31582">MPHADNQHVSNAMSFLYAHPVSADIRARVLSELADIERRHDVTVLFACESGSRGWGVASPDSDYDVRFVYVHRPAWYLSVEPQRDVIEVPISDALDVSGWELRKALQLMHRSNPTLLEWLASPIVYREDPAAALRMRALAPTFFSERKGRWHYLSMAAKNFRDHLQSETIRLKKYFYVLRPLLAAQWIDAGRGMPPMRFADLADVMVTDVPLREEINQLLAIKMASSEAEHGARFPRVHAFVEQALAAQALPADFRQGSADPAALDAFLYATVMADSHPS</sequence>
<proteinExistence type="predicted"/>
<dbReference type="PATRIC" id="fig|305.106.peg.1588"/>
<organism evidence="1">
    <name type="scientific">Ralstonia solanacearum</name>
    <name type="common">Pseudomonas solanacearum</name>
    <dbReference type="NCBI Taxonomy" id="305"/>
    <lineage>
        <taxon>Bacteria</taxon>
        <taxon>Pseudomonadati</taxon>
        <taxon>Pseudomonadota</taxon>
        <taxon>Betaproteobacteria</taxon>
        <taxon>Burkholderiales</taxon>
        <taxon>Burkholderiaceae</taxon>
        <taxon>Ralstonia</taxon>
        <taxon>Ralstonia solanacearum species complex</taxon>
    </lineage>
</organism>
<gene>
    <name evidence="1" type="ORF">RUN39_v1_70125</name>
</gene>
<dbReference type="Pfam" id="PF10127">
    <property type="entry name" value="RlaP"/>
    <property type="match status" value="1"/>
</dbReference>
<reference evidence="1" key="1">
    <citation type="submission" date="2015-10" db="EMBL/GenBank/DDBJ databases">
        <authorList>
            <person name="Gilbert D.G."/>
        </authorList>
    </citation>
    <scope>NUCLEOTIDE SEQUENCE</scope>
    <source>
        <strain evidence="1">Phyl III-seqv23</strain>
    </source>
</reference>
<dbReference type="PANTHER" id="PTHR34817">
    <property type="entry name" value="NUCLEOTIDYLTRANSFERASE"/>
    <property type="match status" value="1"/>
</dbReference>
<dbReference type="EMBL" id="LN899819">
    <property type="protein sequence ID" value="CUV11257.1"/>
    <property type="molecule type" value="Genomic_DNA"/>
</dbReference>
<dbReference type="AlphaFoldDB" id="A0A0S4TMQ3"/>
<protein>
    <recommendedName>
        <fullName evidence="2">Nucleotidyltransferase domain-containing protein</fullName>
    </recommendedName>
</protein>
<dbReference type="PANTHER" id="PTHR34817:SF2">
    <property type="entry name" value="NUCLEOTIDYLTRANSFERASE"/>
    <property type="match status" value="1"/>
</dbReference>
<dbReference type="InterPro" id="IPR018775">
    <property type="entry name" value="RlaP"/>
</dbReference>
<accession>A0A0S4TMQ3</accession>
<evidence type="ECO:0000313" key="1">
    <source>
        <dbReference type="EMBL" id="CUV11257.1"/>
    </source>
</evidence>
<name>A0A0S4TMQ3_RALSL</name>
<evidence type="ECO:0008006" key="2">
    <source>
        <dbReference type="Google" id="ProtNLM"/>
    </source>
</evidence>